<feature type="binding site" evidence="10">
    <location>
        <position position="382"/>
    </location>
    <ligand>
        <name>Mg(2+)</name>
        <dbReference type="ChEBI" id="CHEBI:18420"/>
    </ligand>
</feature>
<dbReference type="Gene3D" id="3.40.50.2020">
    <property type="match status" value="1"/>
</dbReference>
<comment type="pathway">
    <text evidence="1 8">Purine metabolism; IMP biosynthesis via de novo pathway; N(1)-(5-phospho-D-ribosyl)glycinamide from 5-phospho-alpha-D-ribose 1-diphosphate: step 1/2.</text>
</comment>
<dbReference type="PIRSF" id="PIRSF000485">
    <property type="entry name" value="Amd_phspho_trans"/>
    <property type="match status" value="1"/>
</dbReference>
<proteinExistence type="inferred from homology"/>
<dbReference type="OrthoDB" id="191723at2759"/>
<dbReference type="GO" id="GO:0046872">
    <property type="term" value="F:metal ion binding"/>
    <property type="evidence" value="ECO:0007669"/>
    <property type="project" value="UniProtKB-KW"/>
</dbReference>
<evidence type="ECO:0000256" key="9">
    <source>
        <dbReference type="PIRSR" id="PIRSR000485-1"/>
    </source>
</evidence>
<evidence type="ECO:0000256" key="7">
    <source>
        <dbReference type="ARBA" id="ARBA00022962"/>
    </source>
</evidence>
<comment type="similarity">
    <text evidence="2 8">In the C-terminal section; belongs to the purine/pyrimidine phosphoribosyltransferase family.</text>
</comment>
<dbReference type="Proteomes" id="UP000182658">
    <property type="component" value="Unassembled WGS sequence"/>
</dbReference>
<evidence type="ECO:0000256" key="3">
    <source>
        <dbReference type="ARBA" id="ARBA00011941"/>
    </source>
</evidence>
<organism evidence="13 14">
    <name type="scientific">Coniochaeta ligniaria NRRL 30616</name>
    <dbReference type="NCBI Taxonomy" id="1408157"/>
    <lineage>
        <taxon>Eukaryota</taxon>
        <taxon>Fungi</taxon>
        <taxon>Dikarya</taxon>
        <taxon>Ascomycota</taxon>
        <taxon>Pezizomycotina</taxon>
        <taxon>Sordariomycetes</taxon>
        <taxon>Sordariomycetidae</taxon>
        <taxon>Coniochaetales</taxon>
        <taxon>Coniochaetaceae</taxon>
        <taxon>Coniochaeta</taxon>
    </lineage>
</organism>
<name>A0A1J7IFX0_9PEZI</name>
<comment type="cofactor">
    <cofactor evidence="10">
        <name>Mg(2+)</name>
        <dbReference type="ChEBI" id="CHEBI:18420"/>
    </cofactor>
    <text evidence="10">Binds 1 Mg(2+) ion per subunit.</text>
</comment>
<feature type="compositionally biased region" description="Basic and acidic residues" evidence="11">
    <location>
        <begin position="560"/>
        <end position="570"/>
    </location>
</feature>
<dbReference type="GO" id="GO:0009113">
    <property type="term" value="P:purine nucleobase biosynthetic process"/>
    <property type="evidence" value="ECO:0007669"/>
    <property type="project" value="InterPro"/>
</dbReference>
<dbReference type="HAMAP" id="MF_01931">
    <property type="entry name" value="PurF"/>
    <property type="match status" value="1"/>
</dbReference>
<sequence length="580" mass="63835">MCGIVALILGHWDNEDAPCTAAADLHEALYYLQHRGQDACGIATCASAGRIYQCKGNGMAAQVFHDGKRVLDLPGFMGLGHLRYPTAGTSASAEAQPFYVNSPYGLCLSHNGNLINAPDLREFLDKKAHRHINTDSDSEMMLNIFANELNETGKSRVNTDDIFTALTSTYKRCQGAFACTAMVAGFGILGFRDPDGIRPLALGRRPSETKPGAFDYMLASEDIALKQLHFKRVRDIKPGEAVFVEKGCEPIFYQVVPEKSPRLDIFEYVYFARTDSTIDDISVYRSRQNMGLKLAEKIKKILGEEGVKEIDAVIPIPETATTSAAVVAEHLSKPYVQAYVKNRYVQRTFILPDQAKRQKSVRRKLSTIDELFKDKCVLLIDDSLVRGTTSREIVAMAREAGARKVIMCSCAPPITHPHIYGIDLASQTELIAYNRTRQAIAKHIGAEEVIYQELEDLVAACAELSPDPKREFEVGVFTGCYTTPVPEGYFAHLNQLRGTKRKADVVDGHVGHPTAVASSGPVEVGVNDSEANPDSPAVGLNYRTRQRTPPDTSGSAVRSQQREPADRQDISLHNVATESR</sequence>
<feature type="active site" description="Nucleophile" evidence="9">
    <location>
        <position position="2"/>
    </location>
</feature>
<evidence type="ECO:0000256" key="4">
    <source>
        <dbReference type="ARBA" id="ARBA00022676"/>
    </source>
</evidence>
<dbReference type="InterPro" id="IPR035584">
    <property type="entry name" value="PurF_N"/>
</dbReference>
<feature type="region of interest" description="Disordered" evidence="11">
    <location>
        <begin position="510"/>
        <end position="580"/>
    </location>
</feature>
<keyword evidence="5 8" id="KW-0808">Transferase</keyword>
<evidence type="ECO:0000256" key="6">
    <source>
        <dbReference type="ARBA" id="ARBA00022755"/>
    </source>
</evidence>
<dbReference type="GO" id="GO:0004044">
    <property type="term" value="F:amidophosphoribosyltransferase activity"/>
    <property type="evidence" value="ECO:0007669"/>
    <property type="project" value="UniProtKB-EC"/>
</dbReference>
<reference evidence="13 14" key="1">
    <citation type="submission" date="2016-10" db="EMBL/GenBank/DDBJ databases">
        <title>Draft genome sequence of Coniochaeta ligniaria NRRL30616, a lignocellulolytic fungus for bioabatement of inhibitors in plant biomass hydrolysates.</title>
        <authorList>
            <consortium name="DOE Joint Genome Institute"/>
            <person name="Jimenez D.J."/>
            <person name="Hector R.E."/>
            <person name="Riley R."/>
            <person name="Sun H."/>
            <person name="Grigoriev I.V."/>
            <person name="Van Elsas J.D."/>
            <person name="Nichols N.N."/>
        </authorList>
    </citation>
    <scope>NUCLEOTIDE SEQUENCE [LARGE SCALE GENOMIC DNA]</scope>
    <source>
        <strain evidence="13 14">NRRL 30616</strain>
    </source>
</reference>
<dbReference type="STRING" id="1408157.A0A1J7IFX0"/>
<dbReference type="CDD" id="cd00715">
    <property type="entry name" value="GPATase_N"/>
    <property type="match status" value="1"/>
</dbReference>
<dbReference type="Gene3D" id="3.60.20.10">
    <property type="entry name" value="Glutamine Phosphoribosylpyrophosphate, subunit 1, domain 1"/>
    <property type="match status" value="1"/>
</dbReference>
<dbReference type="GO" id="GO:0046083">
    <property type="term" value="P:adenine metabolic process"/>
    <property type="evidence" value="ECO:0007669"/>
    <property type="project" value="EnsemblFungi"/>
</dbReference>
<feature type="binding site" evidence="10">
    <location>
        <position position="381"/>
    </location>
    <ligand>
        <name>Mg(2+)</name>
        <dbReference type="ChEBI" id="CHEBI:18420"/>
    </ligand>
</feature>
<dbReference type="SUPFAM" id="SSF53271">
    <property type="entry name" value="PRTase-like"/>
    <property type="match status" value="1"/>
</dbReference>
<protein>
    <recommendedName>
        <fullName evidence="3 8">Amidophosphoribosyltransferase</fullName>
        <shortName evidence="8">ATase</shortName>
        <ecNumber evidence="3 8">2.4.2.14</ecNumber>
    </recommendedName>
    <alternativeName>
        <fullName evidence="8">Glutamine phosphoribosylpyrophosphate amidotransferase</fullName>
    </alternativeName>
</protein>
<keyword evidence="10" id="KW-0460">Magnesium</keyword>
<dbReference type="FunCoup" id="A0A1J7IFX0">
    <property type="interactions" value="706"/>
</dbReference>
<evidence type="ECO:0000256" key="1">
    <source>
        <dbReference type="ARBA" id="ARBA00005209"/>
    </source>
</evidence>
<dbReference type="SUPFAM" id="SSF56235">
    <property type="entry name" value="N-terminal nucleophile aminohydrolases (Ntn hydrolases)"/>
    <property type="match status" value="1"/>
</dbReference>
<evidence type="ECO:0000313" key="14">
    <source>
        <dbReference type="Proteomes" id="UP000182658"/>
    </source>
</evidence>
<evidence type="ECO:0000259" key="12">
    <source>
        <dbReference type="PROSITE" id="PS51278"/>
    </source>
</evidence>
<dbReference type="InParanoid" id="A0A1J7IFX0"/>
<accession>A0A1J7IFX0</accession>
<dbReference type="GO" id="GO:0006189">
    <property type="term" value="P:'de novo' IMP biosynthetic process"/>
    <property type="evidence" value="ECO:0007669"/>
    <property type="project" value="UniProtKB-UniPathway"/>
</dbReference>
<evidence type="ECO:0000256" key="5">
    <source>
        <dbReference type="ARBA" id="ARBA00022679"/>
    </source>
</evidence>
<dbReference type="EC" id="2.4.2.14" evidence="3 8"/>
<keyword evidence="14" id="KW-1185">Reference proteome</keyword>
<dbReference type="UniPathway" id="UPA00074">
    <property type="reaction ID" value="UER00124"/>
</dbReference>
<dbReference type="Pfam" id="PF13522">
    <property type="entry name" value="GATase_6"/>
    <property type="match status" value="1"/>
</dbReference>
<keyword evidence="6 8" id="KW-0658">Purine biosynthesis</keyword>
<keyword evidence="10" id="KW-0479">Metal-binding</keyword>
<gene>
    <name evidence="13" type="ORF">CONLIGDRAFT_469976</name>
</gene>
<evidence type="ECO:0000313" key="13">
    <source>
        <dbReference type="EMBL" id="OIW26358.1"/>
    </source>
</evidence>
<dbReference type="CDD" id="cd06223">
    <property type="entry name" value="PRTases_typeI"/>
    <property type="match status" value="1"/>
</dbReference>
<comment type="catalytic activity">
    <reaction evidence="8">
        <text>5-phospho-beta-D-ribosylamine + L-glutamate + diphosphate = 5-phospho-alpha-D-ribose 1-diphosphate + L-glutamine + H2O</text>
        <dbReference type="Rhea" id="RHEA:14905"/>
        <dbReference type="ChEBI" id="CHEBI:15377"/>
        <dbReference type="ChEBI" id="CHEBI:29985"/>
        <dbReference type="ChEBI" id="CHEBI:33019"/>
        <dbReference type="ChEBI" id="CHEBI:58017"/>
        <dbReference type="ChEBI" id="CHEBI:58359"/>
        <dbReference type="ChEBI" id="CHEBI:58681"/>
        <dbReference type="EC" id="2.4.2.14"/>
    </reaction>
</comment>
<evidence type="ECO:0000256" key="10">
    <source>
        <dbReference type="PIRSR" id="PIRSR000485-2"/>
    </source>
</evidence>
<dbReference type="InterPro" id="IPR000836">
    <property type="entry name" value="PRTase_dom"/>
</dbReference>
<evidence type="ECO:0000256" key="8">
    <source>
        <dbReference type="PIRNR" id="PIRNR000485"/>
    </source>
</evidence>
<evidence type="ECO:0000256" key="11">
    <source>
        <dbReference type="SAM" id="MobiDB-lite"/>
    </source>
</evidence>
<dbReference type="InterPro" id="IPR029057">
    <property type="entry name" value="PRTase-like"/>
</dbReference>
<evidence type="ECO:0000256" key="2">
    <source>
        <dbReference type="ARBA" id="ARBA00010138"/>
    </source>
</evidence>
<dbReference type="InterPro" id="IPR005854">
    <property type="entry name" value="PurF"/>
</dbReference>
<dbReference type="NCBIfam" id="TIGR01134">
    <property type="entry name" value="purF"/>
    <property type="match status" value="1"/>
</dbReference>
<dbReference type="InterPro" id="IPR017932">
    <property type="entry name" value="GATase_2_dom"/>
</dbReference>
<dbReference type="InterPro" id="IPR029055">
    <property type="entry name" value="Ntn_hydrolases_N"/>
</dbReference>
<dbReference type="PROSITE" id="PS51278">
    <property type="entry name" value="GATASE_TYPE_2"/>
    <property type="match status" value="1"/>
</dbReference>
<keyword evidence="4 8" id="KW-0328">Glycosyltransferase</keyword>
<feature type="domain" description="Glutamine amidotransferase type-2" evidence="12">
    <location>
        <begin position="2"/>
        <end position="247"/>
    </location>
</feature>
<dbReference type="AlphaFoldDB" id="A0A1J7IFX0"/>
<dbReference type="PANTHER" id="PTHR11907">
    <property type="entry name" value="AMIDOPHOSPHORIBOSYLTRANSFERASE"/>
    <property type="match status" value="1"/>
</dbReference>
<dbReference type="EMBL" id="KV875100">
    <property type="protein sequence ID" value="OIW26358.1"/>
    <property type="molecule type" value="Genomic_DNA"/>
</dbReference>
<feature type="binding site" evidence="10">
    <location>
        <position position="319"/>
    </location>
    <ligand>
        <name>Mg(2+)</name>
        <dbReference type="ChEBI" id="CHEBI:18420"/>
    </ligand>
</feature>
<keyword evidence="7" id="KW-0315">Glutamine amidotransferase</keyword>
<feature type="compositionally biased region" description="Polar residues" evidence="11">
    <location>
        <begin position="547"/>
        <end position="559"/>
    </location>
</feature>